<evidence type="ECO:0000256" key="4">
    <source>
        <dbReference type="ARBA" id="ARBA00023136"/>
    </source>
</evidence>
<feature type="region of interest" description="Disordered" evidence="5">
    <location>
        <begin position="1"/>
        <end position="55"/>
    </location>
</feature>
<evidence type="ECO:0000259" key="7">
    <source>
        <dbReference type="PROSITE" id="PS50850"/>
    </source>
</evidence>
<evidence type="ECO:0000313" key="9">
    <source>
        <dbReference type="Proteomes" id="UP000276232"/>
    </source>
</evidence>
<dbReference type="InterPro" id="IPR020846">
    <property type="entry name" value="MFS_dom"/>
</dbReference>
<feature type="compositionally biased region" description="Low complexity" evidence="5">
    <location>
        <begin position="10"/>
        <end position="20"/>
    </location>
</feature>
<evidence type="ECO:0000313" key="8">
    <source>
        <dbReference type="EMBL" id="ROP43270.1"/>
    </source>
</evidence>
<keyword evidence="3 6" id="KW-1133">Transmembrane helix</keyword>
<evidence type="ECO:0000256" key="5">
    <source>
        <dbReference type="SAM" id="MobiDB-lite"/>
    </source>
</evidence>
<feature type="transmembrane region" description="Helical" evidence="6">
    <location>
        <begin position="281"/>
        <end position="302"/>
    </location>
</feature>
<dbReference type="PANTHER" id="PTHR23542">
    <property type="match status" value="1"/>
</dbReference>
<feature type="transmembrane region" description="Helical" evidence="6">
    <location>
        <begin position="143"/>
        <end position="163"/>
    </location>
</feature>
<dbReference type="InterPro" id="IPR011701">
    <property type="entry name" value="MFS"/>
</dbReference>
<evidence type="ECO:0000256" key="3">
    <source>
        <dbReference type="ARBA" id="ARBA00022989"/>
    </source>
</evidence>
<feature type="compositionally biased region" description="Low complexity" evidence="5">
    <location>
        <begin position="29"/>
        <end position="55"/>
    </location>
</feature>
<dbReference type="RefSeq" id="WP_123379948.1">
    <property type="nucleotide sequence ID" value="NZ_RJKN01000004.1"/>
</dbReference>
<evidence type="ECO:0000256" key="2">
    <source>
        <dbReference type="ARBA" id="ARBA00022692"/>
    </source>
</evidence>
<feature type="transmembrane region" description="Helical" evidence="6">
    <location>
        <begin position="81"/>
        <end position="103"/>
    </location>
</feature>
<dbReference type="Gene3D" id="1.20.1250.20">
    <property type="entry name" value="MFS general substrate transporter like domains"/>
    <property type="match status" value="1"/>
</dbReference>
<sequence length="470" mass="45585">MSTTPPSRTADGAPSGPADADVPRTTLTPADAADAPAAHTPAPAPSAGPAAAAPPGRGRWQAFVGSFAQYRELPPVAGRSYLVMAFLARLPITMVPVGVLTLATAATGSAAAAGLAAAAAAVGEAVGAPVSGAVADRRGQRPVLLVVAGLHALALVALLTAAASGDPTALAAGAALVGLTVPQVGPMSRARWLVMSPRNVRTAFAFEGTADEVGFALGPALVGLSAVLLGATAPVVLAAVLVVGLVTAFALHPSAAAVPARSAADRAALKERRRAEAAGRGFEPLVLVPLVGMLAIGVFFGASNVSLVASADDAGVPEVGGLLAAAMAVGSAVTALAVVALPASLGPWRRWAGSAVLLVVGAAVMHLASPSLLPLVLATVLAGLAVGPLLVTITDVAGRLAPEGGAGLAFTLLTSGIVLGVAGGSALAGLVGERVGTTAAFWVGVGAAVVLVLLVLVAAATRRPLPPHAG</sequence>
<dbReference type="InParanoid" id="A0A3N1HL89"/>
<dbReference type="PANTHER" id="PTHR23542:SF1">
    <property type="entry name" value="MAJOR FACILITATOR SUPERFAMILY (MFS) PROFILE DOMAIN-CONTAINING PROTEIN"/>
    <property type="match status" value="1"/>
</dbReference>
<feature type="transmembrane region" description="Helical" evidence="6">
    <location>
        <begin position="109"/>
        <end position="131"/>
    </location>
</feature>
<comment type="caution">
    <text evidence="8">The sequence shown here is derived from an EMBL/GenBank/DDBJ whole genome shotgun (WGS) entry which is preliminary data.</text>
</comment>
<dbReference type="AlphaFoldDB" id="A0A3N1HL89"/>
<reference evidence="8 9" key="1">
    <citation type="journal article" date="2015" name="Stand. Genomic Sci.">
        <title>Genomic Encyclopedia of Bacterial and Archaeal Type Strains, Phase III: the genomes of soil and plant-associated and newly described type strains.</title>
        <authorList>
            <person name="Whitman W.B."/>
            <person name="Woyke T."/>
            <person name="Klenk H.P."/>
            <person name="Zhou Y."/>
            <person name="Lilburn T.G."/>
            <person name="Beck B.J."/>
            <person name="De Vos P."/>
            <person name="Vandamme P."/>
            <person name="Eisen J.A."/>
            <person name="Garrity G."/>
            <person name="Hugenholtz P."/>
            <person name="Kyrpides N.C."/>
        </authorList>
    </citation>
    <scope>NUCLEOTIDE SEQUENCE [LARGE SCALE GENOMIC DNA]</scope>
    <source>
        <strain evidence="8 9">CECT 7306</strain>
    </source>
</reference>
<dbReference type="Pfam" id="PF07690">
    <property type="entry name" value="MFS_1"/>
    <property type="match status" value="1"/>
</dbReference>
<protein>
    <submittedName>
        <fullName evidence="8">Putative MFS family arabinose efflux permease</fullName>
    </submittedName>
</protein>
<dbReference type="SUPFAM" id="SSF103473">
    <property type="entry name" value="MFS general substrate transporter"/>
    <property type="match status" value="1"/>
</dbReference>
<feature type="transmembrane region" description="Helical" evidence="6">
    <location>
        <begin position="375"/>
        <end position="393"/>
    </location>
</feature>
<comment type="subcellular location">
    <subcellularLocation>
        <location evidence="1">Cell membrane</location>
        <topology evidence="1">Multi-pass membrane protein</topology>
    </subcellularLocation>
</comment>
<dbReference type="PROSITE" id="PS50850">
    <property type="entry name" value="MFS"/>
    <property type="match status" value="1"/>
</dbReference>
<feature type="transmembrane region" description="Helical" evidence="6">
    <location>
        <begin position="322"/>
        <end position="344"/>
    </location>
</feature>
<organism evidence="8 9">
    <name type="scientific">Pseudokineococcus lusitanus</name>
    <dbReference type="NCBI Taxonomy" id="763993"/>
    <lineage>
        <taxon>Bacteria</taxon>
        <taxon>Bacillati</taxon>
        <taxon>Actinomycetota</taxon>
        <taxon>Actinomycetes</taxon>
        <taxon>Kineosporiales</taxon>
        <taxon>Kineosporiaceae</taxon>
        <taxon>Pseudokineococcus</taxon>
    </lineage>
</organism>
<dbReference type="GO" id="GO:0022857">
    <property type="term" value="F:transmembrane transporter activity"/>
    <property type="evidence" value="ECO:0007669"/>
    <property type="project" value="InterPro"/>
</dbReference>
<evidence type="ECO:0000256" key="1">
    <source>
        <dbReference type="ARBA" id="ARBA00004651"/>
    </source>
</evidence>
<feature type="domain" description="Major facilitator superfamily (MFS) profile" evidence="7">
    <location>
        <begin position="285"/>
        <end position="470"/>
    </location>
</feature>
<name>A0A3N1HL89_9ACTN</name>
<proteinExistence type="predicted"/>
<keyword evidence="9" id="KW-1185">Reference proteome</keyword>
<evidence type="ECO:0000256" key="6">
    <source>
        <dbReference type="SAM" id="Phobius"/>
    </source>
</evidence>
<accession>A0A3N1HL89</accession>
<feature type="transmembrane region" description="Helical" evidence="6">
    <location>
        <begin position="235"/>
        <end position="260"/>
    </location>
</feature>
<dbReference type="InterPro" id="IPR036259">
    <property type="entry name" value="MFS_trans_sf"/>
</dbReference>
<gene>
    <name evidence="8" type="ORF">EDC03_1872</name>
</gene>
<feature type="transmembrane region" description="Helical" evidence="6">
    <location>
        <begin position="405"/>
        <end position="427"/>
    </location>
</feature>
<keyword evidence="2 6" id="KW-0812">Transmembrane</keyword>
<dbReference type="EMBL" id="RJKN01000004">
    <property type="protein sequence ID" value="ROP43270.1"/>
    <property type="molecule type" value="Genomic_DNA"/>
</dbReference>
<dbReference type="GO" id="GO:0005886">
    <property type="term" value="C:plasma membrane"/>
    <property type="evidence" value="ECO:0007669"/>
    <property type="project" value="UniProtKB-SubCell"/>
</dbReference>
<feature type="transmembrane region" description="Helical" evidence="6">
    <location>
        <begin position="351"/>
        <end position="369"/>
    </location>
</feature>
<keyword evidence="4 6" id="KW-0472">Membrane</keyword>
<dbReference type="Proteomes" id="UP000276232">
    <property type="component" value="Unassembled WGS sequence"/>
</dbReference>
<feature type="transmembrane region" description="Helical" evidence="6">
    <location>
        <begin position="209"/>
        <end position="229"/>
    </location>
</feature>
<feature type="transmembrane region" description="Helical" evidence="6">
    <location>
        <begin position="439"/>
        <end position="460"/>
    </location>
</feature>
<dbReference type="OrthoDB" id="9180256at2"/>